<feature type="region of interest" description="Disordered" evidence="1">
    <location>
        <begin position="1"/>
        <end position="45"/>
    </location>
</feature>
<proteinExistence type="predicted"/>
<organism evidence="2 3">
    <name type="scientific">Elsinoe australis</name>
    <dbReference type="NCBI Taxonomy" id="40998"/>
    <lineage>
        <taxon>Eukaryota</taxon>
        <taxon>Fungi</taxon>
        <taxon>Dikarya</taxon>
        <taxon>Ascomycota</taxon>
        <taxon>Pezizomycotina</taxon>
        <taxon>Dothideomycetes</taxon>
        <taxon>Dothideomycetidae</taxon>
        <taxon>Myriangiales</taxon>
        <taxon>Elsinoaceae</taxon>
        <taxon>Elsinoe</taxon>
    </lineage>
</organism>
<feature type="compositionally biased region" description="Basic and acidic residues" evidence="1">
    <location>
        <begin position="1"/>
        <end position="10"/>
    </location>
</feature>
<comment type="caution">
    <text evidence="2">The sequence shown here is derived from an EMBL/GenBank/DDBJ whole genome shotgun (WGS) entry which is preliminary data.</text>
</comment>
<gene>
    <name evidence="2" type="ORF">C1H76_0588</name>
</gene>
<name>A0A4U7BER2_9PEZI</name>
<sequence length="91" mass="10066">MASSSEHARQAETSTIELREHRVSNPLDDSTVTIGQATPDESPLESPTWKIITCAYSFFISGVNDGVFGPLVPYILRNFRLSTGELAYLYV</sequence>
<dbReference type="Proteomes" id="UP000308133">
    <property type="component" value="Unassembled WGS sequence"/>
</dbReference>
<accession>A0A4U7BER2</accession>
<feature type="compositionally biased region" description="Polar residues" evidence="1">
    <location>
        <begin position="27"/>
        <end position="36"/>
    </location>
</feature>
<dbReference type="AlphaFoldDB" id="A0A4U7BER2"/>
<evidence type="ECO:0000313" key="2">
    <source>
        <dbReference type="EMBL" id="TKX27114.1"/>
    </source>
</evidence>
<reference evidence="2 3" key="1">
    <citation type="submission" date="2018-02" db="EMBL/GenBank/DDBJ databases">
        <title>Draft genome sequences of Elsinoe sp., causing black scab on jojoba.</title>
        <authorList>
            <person name="Stodart B."/>
            <person name="Jeffress S."/>
            <person name="Ash G."/>
            <person name="Arun Chinnappa K."/>
        </authorList>
    </citation>
    <scope>NUCLEOTIDE SEQUENCE [LARGE SCALE GENOMIC DNA]</scope>
    <source>
        <strain evidence="2 3">Hillstone_2</strain>
    </source>
</reference>
<protein>
    <recommendedName>
        <fullName evidence="4">Major facilitator superfamily (MFS) profile domain-containing protein</fullName>
    </recommendedName>
</protein>
<dbReference type="EMBL" id="PTQR01000007">
    <property type="protein sequence ID" value="TKX27114.1"/>
    <property type="molecule type" value="Genomic_DNA"/>
</dbReference>
<evidence type="ECO:0008006" key="4">
    <source>
        <dbReference type="Google" id="ProtNLM"/>
    </source>
</evidence>
<evidence type="ECO:0000256" key="1">
    <source>
        <dbReference type="SAM" id="MobiDB-lite"/>
    </source>
</evidence>
<evidence type="ECO:0000313" key="3">
    <source>
        <dbReference type="Proteomes" id="UP000308133"/>
    </source>
</evidence>